<accession>A0A9P6SWP0</accession>
<dbReference type="PANTHER" id="PTHR12356:SF3">
    <property type="entry name" value="NUCLEAR MIGRATION PROTEIN NUDC"/>
    <property type="match status" value="1"/>
</dbReference>
<dbReference type="FunFam" id="2.60.40.790:FF:000001">
    <property type="entry name" value="Nuclear migration protein nudC"/>
    <property type="match status" value="1"/>
</dbReference>
<evidence type="ECO:0000256" key="2">
    <source>
        <dbReference type="ARBA" id="ARBA00022490"/>
    </source>
</evidence>
<dbReference type="Gene3D" id="2.60.40.790">
    <property type="match status" value="1"/>
</dbReference>
<dbReference type="InterPro" id="IPR037898">
    <property type="entry name" value="NudC_fam"/>
</dbReference>
<feature type="non-terminal residue" evidence="7">
    <location>
        <position position="181"/>
    </location>
</feature>
<name>A0A9P6SWP0_9FUNG</name>
<evidence type="ECO:0000313" key="8">
    <source>
        <dbReference type="Proteomes" id="UP000703661"/>
    </source>
</evidence>
<comment type="function">
    <text evidence="3">Required for nuclear movement. May interact between microtubules and nuclei and/or may be involved in the generation of force used to move nuclei during interphase.</text>
</comment>
<evidence type="ECO:0000256" key="5">
    <source>
        <dbReference type="SAM" id="MobiDB-lite"/>
    </source>
</evidence>
<evidence type="ECO:0000313" key="7">
    <source>
        <dbReference type="EMBL" id="KAG0008090.1"/>
    </source>
</evidence>
<comment type="caution">
    <text evidence="7">The sequence shown here is derived from an EMBL/GenBank/DDBJ whole genome shotgun (WGS) entry which is preliminary data.</text>
</comment>
<sequence length="181" mass="21022">MPLTPKEYDAMTEEERTAYDAAERKREREEQAALPYKWRQTLIDVDISVEVPKGTRAKDLIVDIKRKSLKVGVKGQPLIIDGQLIKEIKVDDSTWTLDNQKEINIHLEKFKGTEWWKCVIEGHPELDTTKIQPENSKLSDLDGETRSMVEKMMFDQRQKEAGLPTSDELKKAQAFEKFKKM</sequence>
<evidence type="ECO:0000259" key="6">
    <source>
        <dbReference type="PROSITE" id="PS51203"/>
    </source>
</evidence>
<dbReference type="GO" id="GO:0005737">
    <property type="term" value="C:cytoplasm"/>
    <property type="evidence" value="ECO:0007669"/>
    <property type="project" value="UniProtKB-SubCell"/>
</dbReference>
<dbReference type="PROSITE" id="PS51203">
    <property type="entry name" value="CS"/>
    <property type="match status" value="1"/>
</dbReference>
<feature type="domain" description="CS" evidence="6">
    <location>
        <begin position="31"/>
        <end position="120"/>
    </location>
</feature>
<dbReference type="GO" id="GO:0006457">
    <property type="term" value="P:protein folding"/>
    <property type="evidence" value="ECO:0007669"/>
    <property type="project" value="TreeGrafter"/>
</dbReference>
<dbReference type="GO" id="GO:0051082">
    <property type="term" value="F:unfolded protein binding"/>
    <property type="evidence" value="ECO:0007669"/>
    <property type="project" value="TreeGrafter"/>
</dbReference>
<dbReference type="EMBL" id="JAAAID010002049">
    <property type="protein sequence ID" value="KAG0008090.1"/>
    <property type="molecule type" value="Genomic_DNA"/>
</dbReference>
<keyword evidence="8" id="KW-1185">Reference proteome</keyword>
<dbReference type="InterPro" id="IPR008978">
    <property type="entry name" value="HSP20-like_chaperone"/>
</dbReference>
<dbReference type="InterPro" id="IPR007052">
    <property type="entry name" value="CS_dom"/>
</dbReference>
<dbReference type="Pfam" id="PF04969">
    <property type="entry name" value="CS"/>
    <property type="match status" value="1"/>
</dbReference>
<feature type="region of interest" description="Disordered" evidence="5">
    <location>
        <begin position="1"/>
        <end position="30"/>
    </location>
</feature>
<proteinExistence type="predicted"/>
<gene>
    <name evidence="7" type="ORF">BGZ80_003860</name>
</gene>
<evidence type="ECO:0000256" key="3">
    <source>
        <dbReference type="ARBA" id="ARBA00059400"/>
    </source>
</evidence>
<keyword evidence="2" id="KW-0963">Cytoplasm</keyword>
<comment type="subcellular location">
    <subcellularLocation>
        <location evidence="1">Cytoplasm</location>
    </subcellularLocation>
</comment>
<protein>
    <recommendedName>
        <fullName evidence="4">Nuclear movement protein nudC</fullName>
    </recommendedName>
</protein>
<reference evidence="7" key="1">
    <citation type="journal article" date="2020" name="Fungal Divers.">
        <title>Resolving the Mortierellaceae phylogeny through synthesis of multi-gene phylogenetics and phylogenomics.</title>
        <authorList>
            <person name="Vandepol N."/>
            <person name="Liber J."/>
            <person name="Desiro A."/>
            <person name="Na H."/>
            <person name="Kennedy M."/>
            <person name="Barry K."/>
            <person name="Grigoriev I.V."/>
            <person name="Miller A.N."/>
            <person name="O'Donnell K."/>
            <person name="Stajich J.E."/>
            <person name="Bonito G."/>
        </authorList>
    </citation>
    <scope>NUCLEOTIDE SEQUENCE</scope>
    <source>
        <strain evidence="7">NRRL 2769</strain>
    </source>
</reference>
<dbReference type="SUPFAM" id="SSF49764">
    <property type="entry name" value="HSP20-like chaperones"/>
    <property type="match status" value="1"/>
</dbReference>
<dbReference type="AlphaFoldDB" id="A0A9P6SWP0"/>
<organism evidence="7 8">
    <name type="scientific">Entomortierella chlamydospora</name>
    <dbReference type="NCBI Taxonomy" id="101097"/>
    <lineage>
        <taxon>Eukaryota</taxon>
        <taxon>Fungi</taxon>
        <taxon>Fungi incertae sedis</taxon>
        <taxon>Mucoromycota</taxon>
        <taxon>Mortierellomycotina</taxon>
        <taxon>Mortierellomycetes</taxon>
        <taxon>Mortierellales</taxon>
        <taxon>Mortierellaceae</taxon>
        <taxon>Entomortierella</taxon>
    </lineage>
</organism>
<dbReference type="PANTHER" id="PTHR12356">
    <property type="entry name" value="NUCLEAR MOVEMENT PROTEIN NUDC"/>
    <property type="match status" value="1"/>
</dbReference>
<dbReference type="CDD" id="cd06467">
    <property type="entry name" value="p23_NUDC_like"/>
    <property type="match status" value="1"/>
</dbReference>
<evidence type="ECO:0000256" key="4">
    <source>
        <dbReference type="ARBA" id="ARBA00068398"/>
    </source>
</evidence>
<dbReference type="Proteomes" id="UP000703661">
    <property type="component" value="Unassembled WGS sequence"/>
</dbReference>
<evidence type="ECO:0000256" key="1">
    <source>
        <dbReference type="ARBA" id="ARBA00004496"/>
    </source>
</evidence>